<dbReference type="CDD" id="cd10235">
    <property type="entry name" value="ASKHA_NBD_HSP70_HscC"/>
    <property type="match status" value="1"/>
</dbReference>
<dbReference type="Proteomes" id="UP000005361">
    <property type="component" value="Chromosome"/>
</dbReference>
<evidence type="ECO:0000256" key="10">
    <source>
        <dbReference type="ARBA" id="ARBA00030019"/>
    </source>
</evidence>
<dbReference type="RefSeq" id="WP_007953166.1">
    <property type="nucleotide sequence ID" value="NZ_CP010978.1"/>
</dbReference>
<dbReference type="Pfam" id="PF00012">
    <property type="entry name" value="HSP70"/>
    <property type="match status" value="2"/>
</dbReference>
<reference evidence="15" key="2">
    <citation type="submission" date="2015-02" db="EMBL/GenBank/DDBJ databases">
        <title>Complete Genome Sequence of Pelosinus fermentans JBW45.</title>
        <authorList>
            <person name="De Leon K.B."/>
            <person name="Utturkar S.M."/>
            <person name="Camilleri L.B."/>
            <person name="Arkin A.P."/>
            <person name="Fields M.W."/>
            <person name="Brown S.D."/>
            <person name="Wall J.D."/>
        </authorList>
    </citation>
    <scope>NUCLEOTIDE SEQUENCE [LARGE SCALE GENOMIC DNA]</scope>
    <source>
        <strain evidence="15">JBW45</strain>
    </source>
</reference>
<protein>
    <recommendedName>
        <fullName evidence="3">Chaperone protein DnaK</fullName>
    </recommendedName>
    <alternativeName>
        <fullName evidence="4">Chaperone protein dnaK</fullName>
    </alternativeName>
    <alternativeName>
        <fullName evidence="12">HSP70</fullName>
    </alternativeName>
    <alternativeName>
        <fullName evidence="11">Heat shock 70 kDa protein</fullName>
    </alternativeName>
    <alternativeName>
        <fullName evidence="10">Heat shock protein 70</fullName>
    </alternativeName>
</protein>
<evidence type="ECO:0000256" key="8">
    <source>
        <dbReference type="ARBA" id="ARBA00023016"/>
    </source>
</evidence>
<evidence type="ECO:0000313" key="15">
    <source>
        <dbReference type="Proteomes" id="UP000005361"/>
    </source>
</evidence>
<dbReference type="InterPro" id="IPR042030">
    <property type="entry name" value="HscC_NBD"/>
</dbReference>
<dbReference type="SUPFAM" id="SSF100920">
    <property type="entry name" value="Heat shock protein 70kD (HSP70), peptide-binding domain"/>
    <property type="match status" value="1"/>
</dbReference>
<sequence length="565" mass="62245">MTILGIDLGTTNSLACYWDGDKPVLISNALGSVLTPSVVSLGEDGQILVGQIAKERLVTHPQLSAATFKRYMGSRRELHLGTLPFLPEELSSFVIRSLKQDAEAFLGKEVTEAVISVPAYFNDAQRRATKRAGELAGLKVERLINEPTAAATAYGLHGEQSETKFIVFDLGGGTFDVSIVEIFENLLEVRAVAGDNYLGGEDFTELLASLFLQHHQLNGEELNDKELAVVYKQAEQLKQNLSRGKAAEMRCVLGERELTYSLTHDKLEKEAEGLLRRLRYPVVRALQDASLRPENLDAVILVGGATRMPLIHAFVSKLFGHLPACSINPDEAVAIGAGIQAGMKARNLALKEVVLTDVCPYTLGTDIVRENAAGYKESGYFFPIIERNTVIPASRIKRLYTSHNNQKAIEVEVFQGESRLTKNNIELGRLEIPVPPGPAGREAIDIRFTYDINGILEVEVTAVSTGVKRRAVIEETPGSMPQAEIEARLAALAALKIHPRDKQENQLLLARGERLYEEALGDTREIIALWLAAFEQALDRQEERKIKPAAAVLKQRLDSLEQGYF</sequence>
<evidence type="ECO:0000256" key="2">
    <source>
        <dbReference type="ARBA" id="ARBA00007381"/>
    </source>
</evidence>
<evidence type="ECO:0000256" key="12">
    <source>
        <dbReference type="ARBA" id="ARBA00033103"/>
    </source>
</evidence>
<dbReference type="PROSITE" id="PS00329">
    <property type="entry name" value="HSP70_2"/>
    <property type="match status" value="1"/>
</dbReference>
<dbReference type="PANTHER" id="PTHR19375">
    <property type="entry name" value="HEAT SHOCK PROTEIN 70KDA"/>
    <property type="match status" value="1"/>
</dbReference>
<proteinExistence type="inferred from homology"/>
<evidence type="ECO:0000256" key="5">
    <source>
        <dbReference type="ARBA" id="ARBA00022553"/>
    </source>
</evidence>
<keyword evidence="5" id="KW-0597">Phosphoprotein</keyword>
<dbReference type="Gene3D" id="3.90.640.10">
    <property type="entry name" value="Actin, Chain A, domain 4"/>
    <property type="match status" value="1"/>
</dbReference>
<comment type="function">
    <text evidence="1">Acts as a chaperone.</text>
</comment>
<keyword evidence="9" id="KW-0143">Chaperone</keyword>
<dbReference type="InterPro" id="IPR013126">
    <property type="entry name" value="Hsp_70_fam"/>
</dbReference>
<dbReference type="InterPro" id="IPR018181">
    <property type="entry name" value="Heat_shock_70_CS"/>
</dbReference>
<evidence type="ECO:0000256" key="11">
    <source>
        <dbReference type="ARBA" id="ARBA00030945"/>
    </source>
</evidence>
<dbReference type="STRING" id="1192197.JBW_04142"/>
<dbReference type="PROSITE" id="PS01036">
    <property type="entry name" value="HSP70_3"/>
    <property type="match status" value="1"/>
</dbReference>
<evidence type="ECO:0000313" key="14">
    <source>
        <dbReference type="EMBL" id="AJQ29475.1"/>
    </source>
</evidence>
<dbReference type="FunFam" id="3.30.420.40:FF:000144">
    <property type="entry name" value="Molecular chaperone HscC"/>
    <property type="match status" value="1"/>
</dbReference>
<organism evidence="14 15">
    <name type="scientific">Pelosinus fermentans JBW45</name>
    <dbReference type="NCBI Taxonomy" id="1192197"/>
    <lineage>
        <taxon>Bacteria</taxon>
        <taxon>Bacillati</taxon>
        <taxon>Bacillota</taxon>
        <taxon>Negativicutes</taxon>
        <taxon>Selenomonadales</taxon>
        <taxon>Sporomusaceae</taxon>
        <taxon>Pelosinus</taxon>
    </lineage>
</organism>
<accession>I9NWV3</accession>
<name>I9NWV3_9FIRM</name>
<evidence type="ECO:0000256" key="3">
    <source>
        <dbReference type="ARBA" id="ARBA00014415"/>
    </source>
</evidence>
<dbReference type="PROSITE" id="PS00297">
    <property type="entry name" value="HSP70_1"/>
    <property type="match status" value="1"/>
</dbReference>
<dbReference type="GO" id="GO:0140662">
    <property type="term" value="F:ATP-dependent protein folding chaperone"/>
    <property type="evidence" value="ECO:0007669"/>
    <property type="project" value="InterPro"/>
</dbReference>
<reference evidence="14 15" key="1">
    <citation type="journal article" date="2015" name="Genome Announc.">
        <title>Complete Genome Sequence of Pelosinus fermentans JBW45, a Member of a Remarkably Competitive Group of Negativicutes in the Firmicutes Phylum.</title>
        <authorList>
            <person name="De Leon K.B."/>
            <person name="Utturkar S.M."/>
            <person name="Camilleri L.B."/>
            <person name="Elias D.A."/>
            <person name="Arkin A.P."/>
            <person name="Fields M.W."/>
            <person name="Brown S.D."/>
            <person name="Wall J.D."/>
        </authorList>
    </citation>
    <scope>NUCLEOTIDE SEQUENCE [LARGE SCALE GENOMIC DNA]</scope>
    <source>
        <strain evidence="14 15">JBW45</strain>
    </source>
</reference>
<dbReference type="Gene3D" id="3.30.420.40">
    <property type="match status" value="2"/>
</dbReference>
<dbReference type="SUPFAM" id="SSF53067">
    <property type="entry name" value="Actin-like ATPase domain"/>
    <property type="match status" value="2"/>
</dbReference>
<evidence type="ECO:0000256" key="1">
    <source>
        <dbReference type="ARBA" id="ARBA00002290"/>
    </source>
</evidence>
<evidence type="ECO:0000256" key="9">
    <source>
        <dbReference type="ARBA" id="ARBA00023186"/>
    </source>
</evidence>
<evidence type="ECO:0000256" key="13">
    <source>
        <dbReference type="RuleBase" id="RU003322"/>
    </source>
</evidence>
<dbReference type="OrthoDB" id="9766019at2"/>
<dbReference type="KEGG" id="pft:JBW_04142"/>
<keyword evidence="8 14" id="KW-0346">Stress response</keyword>
<evidence type="ECO:0000256" key="4">
    <source>
        <dbReference type="ARBA" id="ARBA00017249"/>
    </source>
</evidence>
<dbReference type="InterPro" id="IPR043129">
    <property type="entry name" value="ATPase_NBD"/>
</dbReference>
<evidence type="ECO:0000256" key="6">
    <source>
        <dbReference type="ARBA" id="ARBA00022741"/>
    </source>
</evidence>
<dbReference type="InterPro" id="IPR029047">
    <property type="entry name" value="HSP70_peptide-bd_sf"/>
</dbReference>
<keyword evidence="6 13" id="KW-0547">Nucleotide-binding</keyword>
<dbReference type="EMBL" id="CP010978">
    <property type="protein sequence ID" value="AJQ29475.1"/>
    <property type="molecule type" value="Genomic_DNA"/>
</dbReference>
<dbReference type="Gene3D" id="2.60.34.10">
    <property type="entry name" value="Substrate Binding Domain Of DNAk, Chain A, domain 1"/>
    <property type="match status" value="1"/>
</dbReference>
<dbReference type="HOGENOM" id="CLU_005965_2_4_9"/>
<gene>
    <name evidence="14" type="ORF">JBW_04142</name>
</gene>
<evidence type="ECO:0000256" key="7">
    <source>
        <dbReference type="ARBA" id="ARBA00022840"/>
    </source>
</evidence>
<comment type="similarity">
    <text evidence="2 13">Belongs to the heat shock protein 70 family.</text>
</comment>
<keyword evidence="7 13" id="KW-0067">ATP-binding</keyword>
<dbReference type="AlphaFoldDB" id="I9NWV3"/>
<dbReference type="PRINTS" id="PR00301">
    <property type="entry name" value="HEATSHOCK70"/>
</dbReference>
<dbReference type="GO" id="GO:0005524">
    <property type="term" value="F:ATP binding"/>
    <property type="evidence" value="ECO:0007669"/>
    <property type="project" value="UniProtKB-KW"/>
</dbReference>